<feature type="domain" description="ABC-type uncharacterised transport system" evidence="2">
    <location>
        <begin position="2"/>
        <end position="110"/>
    </location>
</feature>
<name>T0ZIF0_9ZZZZ</name>
<feature type="region of interest" description="Disordered" evidence="1">
    <location>
        <begin position="120"/>
        <end position="142"/>
    </location>
</feature>
<comment type="caution">
    <text evidence="3">The sequence shown here is derived from an EMBL/GenBank/DDBJ whole genome shotgun (WGS) entry which is preliminary data.</text>
</comment>
<organism evidence="3">
    <name type="scientific">mine drainage metagenome</name>
    <dbReference type="NCBI Taxonomy" id="410659"/>
    <lineage>
        <taxon>unclassified sequences</taxon>
        <taxon>metagenomes</taxon>
        <taxon>ecological metagenomes</taxon>
    </lineage>
</organism>
<feature type="compositionally biased region" description="Basic and acidic residues" evidence="1">
    <location>
        <begin position="130"/>
        <end position="142"/>
    </location>
</feature>
<reference evidence="3" key="1">
    <citation type="submission" date="2013-08" db="EMBL/GenBank/DDBJ databases">
        <authorList>
            <person name="Mendez C."/>
            <person name="Richter M."/>
            <person name="Ferrer M."/>
            <person name="Sanchez J."/>
        </authorList>
    </citation>
    <scope>NUCLEOTIDE SEQUENCE</scope>
</reference>
<protein>
    <submittedName>
        <fullName evidence="3">Auxiliary component of ABC transporter</fullName>
    </submittedName>
</protein>
<dbReference type="EMBL" id="AUZX01011137">
    <property type="protein sequence ID" value="EQD44222.1"/>
    <property type="molecule type" value="Genomic_DNA"/>
</dbReference>
<accession>T0ZIF0</accession>
<feature type="non-terminal residue" evidence="3">
    <location>
        <position position="1"/>
    </location>
</feature>
<sequence length="142" mass="15124">LDTAGALSPIKGAGTTFKPLLWSSKDAEVVSRRSVAGTFDPSGLLTGFKPTGKHYVFAASVTGKVKTAFPDGPPKGVKLPPGTNVLKASVKPLHLIVFADSDMLADFLWVHHLNLFGQPLGPGMGGQRRRGAERARQHGRER</sequence>
<proteinExistence type="predicted"/>
<dbReference type="AlphaFoldDB" id="T0ZIF0"/>
<evidence type="ECO:0000259" key="2">
    <source>
        <dbReference type="Pfam" id="PF09822"/>
    </source>
</evidence>
<gene>
    <name evidence="3" type="ORF">B1A_15178</name>
</gene>
<dbReference type="InterPro" id="IPR019196">
    <property type="entry name" value="ABC_transp_unknown"/>
</dbReference>
<evidence type="ECO:0000313" key="3">
    <source>
        <dbReference type="EMBL" id="EQD44222.1"/>
    </source>
</evidence>
<evidence type="ECO:0000256" key="1">
    <source>
        <dbReference type="SAM" id="MobiDB-lite"/>
    </source>
</evidence>
<dbReference type="Pfam" id="PF09822">
    <property type="entry name" value="ABC_transp_aux"/>
    <property type="match status" value="1"/>
</dbReference>
<reference evidence="3" key="2">
    <citation type="journal article" date="2014" name="ISME J.">
        <title>Microbial stratification in low pH oxic and suboxic macroscopic growths along an acid mine drainage.</title>
        <authorList>
            <person name="Mendez-Garcia C."/>
            <person name="Mesa V."/>
            <person name="Sprenger R.R."/>
            <person name="Richter M."/>
            <person name="Diez M.S."/>
            <person name="Solano J."/>
            <person name="Bargiela R."/>
            <person name="Golyshina O.V."/>
            <person name="Manteca A."/>
            <person name="Ramos J.L."/>
            <person name="Gallego J.R."/>
            <person name="Llorente I."/>
            <person name="Martins Dos Santos V.A."/>
            <person name="Jensen O.N."/>
            <person name="Pelaez A.I."/>
            <person name="Sanchez J."/>
            <person name="Ferrer M."/>
        </authorList>
    </citation>
    <scope>NUCLEOTIDE SEQUENCE</scope>
</reference>